<dbReference type="PIRSF" id="PIRSF033634">
    <property type="entry name" value="UCP033634"/>
    <property type="match status" value="1"/>
</dbReference>
<evidence type="ECO:0000313" key="1">
    <source>
        <dbReference type="EMBL" id="URZ09552.1"/>
    </source>
</evidence>
<dbReference type="Proteomes" id="UP000190951">
    <property type="component" value="Chromosome"/>
</dbReference>
<dbReference type="SUPFAM" id="SSF53474">
    <property type="entry name" value="alpha/beta-Hydrolases"/>
    <property type="match status" value="1"/>
</dbReference>
<protein>
    <submittedName>
        <fullName evidence="1">Uncharacterized protein</fullName>
    </submittedName>
</protein>
<dbReference type="STRING" id="84029.CROST_41790"/>
<dbReference type="AlphaFoldDB" id="A0A1S8LRK8"/>
<dbReference type="InterPro" id="IPR017018">
    <property type="entry name" value="UCP033634"/>
</dbReference>
<name>A0A1S8LRK8_9CLOT</name>
<dbReference type="ESTHER" id="9clot-a0a1s8lbx8">
    <property type="family name" value="UCP033634"/>
</dbReference>
<keyword evidence="2" id="KW-1185">Reference proteome</keyword>
<dbReference type="InterPro" id="IPR029058">
    <property type="entry name" value="AB_hydrolase_fold"/>
</dbReference>
<reference evidence="1 2" key="1">
    <citation type="submission" date="2022-04" db="EMBL/GenBank/DDBJ databases">
        <title>Genome sequence of C. roseum typestrain.</title>
        <authorList>
            <person name="Poehlein A."/>
            <person name="Schoch T."/>
            <person name="Duerre P."/>
            <person name="Daniel R."/>
        </authorList>
    </citation>
    <scope>NUCLEOTIDE SEQUENCE [LARGE SCALE GENOMIC DNA]</scope>
    <source>
        <strain evidence="1 2">DSM 7320</strain>
    </source>
</reference>
<accession>A0A1S8LRK8</accession>
<evidence type="ECO:0000313" key="2">
    <source>
        <dbReference type="Proteomes" id="UP000190951"/>
    </source>
</evidence>
<organism evidence="1 2">
    <name type="scientific">Clostridium felsineum</name>
    <dbReference type="NCBI Taxonomy" id="36839"/>
    <lineage>
        <taxon>Bacteria</taxon>
        <taxon>Bacillati</taxon>
        <taxon>Bacillota</taxon>
        <taxon>Clostridia</taxon>
        <taxon>Eubacteriales</taxon>
        <taxon>Clostridiaceae</taxon>
        <taxon>Clostridium</taxon>
    </lineage>
</organism>
<dbReference type="Gene3D" id="3.40.50.1820">
    <property type="entry name" value="alpha/beta hydrolase"/>
    <property type="match status" value="1"/>
</dbReference>
<gene>
    <name evidence="1" type="ORF">CROST_002320</name>
</gene>
<sequence length="203" mass="23313">MNSKIFQSKYKEVFGTLYASEDSKALVIIFPGINYDHNKPLLYYAKKAAVQNNNDVLCISYKDKISWEDIGKASTEDVASEIAYIIEKLINKNYKSIYFLGKSIGTQIAGLTASKLNIHNIEFIYLTPIEQTLKYIIDRKCTVVVGTKDEFFKSNYINTIKEHKNVSLMLFEGANHSLEIKNDVIKNLRILENVVKLYVDFFK</sequence>
<dbReference type="KEGG" id="crw:CROST_002320"/>
<dbReference type="RefSeq" id="WP_077835357.1">
    <property type="nucleotide sequence ID" value="NZ_CP096983.1"/>
</dbReference>
<dbReference type="EMBL" id="CP096983">
    <property type="protein sequence ID" value="URZ09552.1"/>
    <property type="molecule type" value="Genomic_DNA"/>
</dbReference>
<proteinExistence type="predicted"/>